<name>A0ABP8FN32_9BACT</name>
<evidence type="ECO:0000256" key="5">
    <source>
        <dbReference type="ARBA" id="ARBA00023136"/>
    </source>
</evidence>
<dbReference type="InterPro" id="IPR039426">
    <property type="entry name" value="TonB-dep_rcpt-like"/>
</dbReference>
<dbReference type="SUPFAM" id="SSF49464">
    <property type="entry name" value="Carboxypeptidase regulatory domain-like"/>
    <property type="match status" value="1"/>
</dbReference>
<dbReference type="Gene3D" id="2.170.130.10">
    <property type="entry name" value="TonB-dependent receptor, plug domain"/>
    <property type="match status" value="1"/>
</dbReference>
<dbReference type="SUPFAM" id="SSF56935">
    <property type="entry name" value="Porins"/>
    <property type="match status" value="1"/>
</dbReference>
<dbReference type="Proteomes" id="UP001501207">
    <property type="component" value="Unassembled WGS sequence"/>
</dbReference>
<reference evidence="11" key="1">
    <citation type="journal article" date="2019" name="Int. J. Syst. Evol. Microbiol.">
        <title>The Global Catalogue of Microorganisms (GCM) 10K type strain sequencing project: providing services to taxonomists for standard genome sequencing and annotation.</title>
        <authorList>
            <consortium name="The Broad Institute Genomics Platform"/>
            <consortium name="The Broad Institute Genome Sequencing Center for Infectious Disease"/>
            <person name="Wu L."/>
            <person name="Ma J."/>
        </authorList>
    </citation>
    <scope>NUCLEOTIDE SEQUENCE [LARGE SCALE GENOMIC DNA]</scope>
    <source>
        <strain evidence="11">JCM 17664</strain>
    </source>
</reference>
<dbReference type="NCBIfam" id="TIGR04057">
    <property type="entry name" value="SusC_RagA_signa"/>
    <property type="match status" value="1"/>
</dbReference>
<dbReference type="NCBIfam" id="TIGR04056">
    <property type="entry name" value="OMP_RagA_SusC"/>
    <property type="match status" value="1"/>
</dbReference>
<dbReference type="InterPro" id="IPR036942">
    <property type="entry name" value="Beta-barrel_TonB_sf"/>
</dbReference>
<protein>
    <submittedName>
        <fullName evidence="10">SusC/RagA family TonB-linked outer membrane protein</fullName>
    </submittedName>
</protein>
<dbReference type="Pfam" id="PF13715">
    <property type="entry name" value="CarbopepD_reg_2"/>
    <property type="match status" value="1"/>
</dbReference>
<dbReference type="EMBL" id="BAABFN010000002">
    <property type="protein sequence ID" value="GAA4307570.1"/>
    <property type="molecule type" value="Genomic_DNA"/>
</dbReference>
<dbReference type="InterPro" id="IPR008969">
    <property type="entry name" value="CarboxyPept-like_regulatory"/>
</dbReference>
<keyword evidence="3 7" id="KW-1134">Transmembrane beta strand</keyword>
<evidence type="ECO:0000256" key="2">
    <source>
        <dbReference type="ARBA" id="ARBA00022448"/>
    </source>
</evidence>
<evidence type="ECO:0000313" key="10">
    <source>
        <dbReference type="EMBL" id="GAA4307570.1"/>
    </source>
</evidence>
<gene>
    <name evidence="10" type="ORF">GCM10023143_14240</name>
</gene>
<comment type="caution">
    <text evidence="10">The sequence shown here is derived from an EMBL/GenBank/DDBJ whole genome shotgun (WGS) entry which is preliminary data.</text>
</comment>
<keyword evidence="4 7" id="KW-0812">Transmembrane</keyword>
<dbReference type="InterPro" id="IPR012910">
    <property type="entry name" value="Plug_dom"/>
</dbReference>
<proteinExistence type="inferred from homology"/>
<dbReference type="Gene3D" id="2.40.170.20">
    <property type="entry name" value="TonB-dependent receptor, beta-barrel domain"/>
    <property type="match status" value="1"/>
</dbReference>
<dbReference type="PROSITE" id="PS52016">
    <property type="entry name" value="TONB_DEPENDENT_REC_3"/>
    <property type="match status" value="1"/>
</dbReference>
<evidence type="ECO:0000313" key="11">
    <source>
        <dbReference type="Proteomes" id="UP001501207"/>
    </source>
</evidence>
<feature type="domain" description="TonB-dependent receptor plug" evidence="9">
    <location>
        <begin position="109"/>
        <end position="237"/>
    </location>
</feature>
<keyword evidence="5 7" id="KW-0472">Membrane</keyword>
<dbReference type="Gene3D" id="2.60.40.1120">
    <property type="entry name" value="Carboxypeptidase-like, regulatory domain"/>
    <property type="match status" value="1"/>
</dbReference>
<feature type="region of interest" description="Disordered" evidence="8">
    <location>
        <begin position="906"/>
        <end position="929"/>
    </location>
</feature>
<evidence type="ECO:0000256" key="3">
    <source>
        <dbReference type="ARBA" id="ARBA00022452"/>
    </source>
</evidence>
<dbReference type="InterPro" id="IPR037066">
    <property type="entry name" value="Plug_dom_sf"/>
</dbReference>
<dbReference type="InterPro" id="IPR023996">
    <property type="entry name" value="TonB-dep_OMP_SusC/RagA"/>
</dbReference>
<keyword evidence="2 7" id="KW-0813">Transport</keyword>
<evidence type="ECO:0000256" key="6">
    <source>
        <dbReference type="ARBA" id="ARBA00023237"/>
    </source>
</evidence>
<evidence type="ECO:0000256" key="1">
    <source>
        <dbReference type="ARBA" id="ARBA00004571"/>
    </source>
</evidence>
<keyword evidence="11" id="KW-1185">Reference proteome</keyword>
<comment type="subcellular location">
    <subcellularLocation>
        <location evidence="1 7">Cell outer membrane</location>
        <topology evidence="1 7">Multi-pass membrane protein</topology>
    </subcellularLocation>
</comment>
<keyword evidence="6 7" id="KW-0998">Cell outer membrane</keyword>
<comment type="similarity">
    <text evidence="7">Belongs to the TonB-dependent receptor family.</text>
</comment>
<dbReference type="InterPro" id="IPR023997">
    <property type="entry name" value="TonB-dep_OMP_SusC/RagA_CS"/>
</dbReference>
<sequence>MHGPEAGYLIQQRQDIRGRVTDEAGNPLPGVSITVKGAARGTTTDDQGRYTLENVTAGTTLVFSFLGYQSREVAVGGQTELNVTLSRETKSLDNVVITALGIKREEKALGYSVTQLNGSAVSDVRAPNMVSALSGKVAGVNIRSTSPDPGASVFINIRGKRTLYGEDQPLIVLDGVPMNNAVNGNASQPFGGGSGNNQIVDYGNPISDINPDDIASVSVLRGAAASALYGSRAGNGVILITTKNGSEAKKGIGVNVSSSVMFDKAWQFPEFQNVFGAGDRPGTDDVISDATWGPRLNDGSKRVQWDSPLDADGNPVPIPWVAYPDRVKNFYRTGSTITNSVAVTGANNNGNFRLSYGNMQNKGIVPNTDLSRNNLSLAAGYNLRPGIRVNANVAYTNNGSDNRPTYNRGSVNNIVYTLTPNVDTRKLRNYWVPGQEGLQQYAPVPGGNDNPYFVAYESINGFKRDRLTGNVQATVDITPEFSIMGRTGLDYYNEDRESRKAFSSDGYPNGAYAFEKLFFSEQNTDVLLSYKKNVSSDWFVSLSAGANQMIQHYNNIHMSTNELVSPKLYSIGNAKAGTVQNLSGAGKSKKRINSVYGMGQVAYKNMVFLDLTARNDWSSTLPAESRSYFYPSASLSAVISDIFKFRTETLSFAKLRANWSRVGNDVGPYELYNTVSLSEWGNVNVANISSSLANNHLKPELSTSVEFGADLRFLSDRLGVDFTWYRTNTVNQHLNIPVTTATGYASKSVNAGKISNEGVEISLNAVPVDRAFRWDLTANFTRNHNKVVRLTEGISQISLGGAEGVTFYVSEGNEIGDFYGTTWMTVPDGPYKGQPWLDDAGNYQDATEKVKIGNYNPDFMVGFTNNFSFKGFTLSALLDWRQGGQFFSYVAKNLLSDGRTTITVPGRDPQSGGLSWTDDQGRQRTDGSITDGYVQQADGSFVKNTAILDPESYYGSYYWDFPSRSTFSATYVKLREVSLTYTFSKKMLGRVPVTGISVGFIARNLFSWTVADVGYDPETSMVIQNGSFTPGVGGWTLPNTRSYGFKIGLTF</sequence>
<evidence type="ECO:0000259" key="9">
    <source>
        <dbReference type="Pfam" id="PF07715"/>
    </source>
</evidence>
<evidence type="ECO:0000256" key="7">
    <source>
        <dbReference type="PROSITE-ProRule" id="PRU01360"/>
    </source>
</evidence>
<evidence type="ECO:0000256" key="4">
    <source>
        <dbReference type="ARBA" id="ARBA00022692"/>
    </source>
</evidence>
<dbReference type="Pfam" id="PF07715">
    <property type="entry name" value="Plug"/>
    <property type="match status" value="1"/>
</dbReference>
<accession>A0ABP8FN32</accession>
<organism evidence="10 11">
    <name type="scientific">Compostibacter hankyongensis</name>
    <dbReference type="NCBI Taxonomy" id="1007089"/>
    <lineage>
        <taxon>Bacteria</taxon>
        <taxon>Pseudomonadati</taxon>
        <taxon>Bacteroidota</taxon>
        <taxon>Chitinophagia</taxon>
        <taxon>Chitinophagales</taxon>
        <taxon>Chitinophagaceae</taxon>
        <taxon>Compostibacter</taxon>
    </lineage>
</organism>
<evidence type="ECO:0000256" key="8">
    <source>
        <dbReference type="SAM" id="MobiDB-lite"/>
    </source>
</evidence>